<dbReference type="RefSeq" id="WP_376919071.1">
    <property type="nucleotide sequence ID" value="NZ_JBHRSW010000006.1"/>
</dbReference>
<comment type="caution">
    <text evidence="2">The sequence shown here is derived from an EMBL/GenBank/DDBJ whole genome shotgun (WGS) entry which is preliminary data.</text>
</comment>
<gene>
    <name evidence="2" type="ORF">ACFOHL_04830</name>
</gene>
<dbReference type="Pfam" id="PF08668">
    <property type="entry name" value="HDOD"/>
    <property type="match status" value="1"/>
</dbReference>
<reference evidence="3" key="1">
    <citation type="journal article" date="2019" name="Int. J. Syst. Evol. Microbiol.">
        <title>The Global Catalogue of Microorganisms (GCM) 10K type strain sequencing project: providing services to taxonomists for standard genome sequencing and annotation.</title>
        <authorList>
            <consortium name="The Broad Institute Genomics Platform"/>
            <consortium name="The Broad Institute Genome Sequencing Center for Infectious Disease"/>
            <person name="Wu L."/>
            <person name="Ma J."/>
        </authorList>
    </citation>
    <scope>NUCLEOTIDE SEQUENCE [LARGE SCALE GENOMIC DNA]</scope>
    <source>
        <strain evidence="3">KCTC 52473</strain>
    </source>
</reference>
<dbReference type="Gene3D" id="1.10.3210.10">
    <property type="entry name" value="Hypothetical protein af1432"/>
    <property type="match status" value="1"/>
</dbReference>
<evidence type="ECO:0000313" key="2">
    <source>
        <dbReference type="EMBL" id="MFC3120931.1"/>
    </source>
</evidence>
<sequence>MSISPIVKYATHSFTLPDTCVRLRTMLDDPLSSIEDMAKVMSVDPSLSAKVLKLANSALFRFPAQVSSVPKALSIIGGEAAYNISMAETANLAFKSFASDNINFGEFWHKAILTGLIAKSIVQQKGIRGSERYFVVGILHHLSELVCATKLPEKYVEYKSAIAEDTVAMSLQQRFFGFTFAECSGLILKSWNLPESIYEPLLTIELTGSNLGQFEQAVVYLSAAMAQVKLGREVFDKLEIPRSVTETIGLNDYEYDIIFEFAQAESTKIASALN</sequence>
<name>A0ABV7FND4_9ALTE</name>
<evidence type="ECO:0000259" key="1">
    <source>
        <dbReference type="PROSITE" id="PS51833"/>
    </source>
</evidence>
<dbReference type="SUPFAM" id="SSF109604">
    <property type="entry name" value="HD-domain/PDEase-like"/>
    <property type="match status" value="1"/>
</dbReference>
<dbReference type="PROSITE" id="PS51833">
    <property type="entry name" value="HDOD"/>
    <property type="match status" value="1"/>
</dbReference>
<dbReference type="PANTHER" id="PTHR33525">
    <property type="match status" value="1"/>
</dbReference>
<accession>A0ABV7FND4</accession>
<organism evidence="2 3">
    <name type="scientific">Agaribacter flavus</name>
    <dbReference type="NCBI Taxonomy" id="1902781"/>
    <lineage>
        <taxon>Bacteria</taxon>
        <taxon>Pseudomonadati</taxon>
        <taxon>Pseudomonadota</taxon>
        <taxon>Gammaproteobacteria</taxon>
        <taxon>Alteromonadales</taxon>
        <taxon>Alteromonadaceae</taxon>
        <taxon>Agaribacter</taxon>
    </lineage>
</organism>
<dbReference type="EMBL" id="JBHRSW010000006">
    <property type="protein sequence ID" value="MFC3120931.1"/>
    <property type="molecule type" value="Genomic_DNA"/>
</dbReference>
<dbReference type="PANTHER" id="PTHR33525:SF3">
    <property type="entry name" value="RIBONUCLEASE Y"/>
    <property type="match status" value="1"/>
</dbReference>
<keyword evidence="3" id="KW-1185">Reference proteome</keyword>
<dbReference type="Proteomes" id="UP001595478">
    <property type="component" value="Unassembled WGS sequence"/>
</dbReference>
<protein>
    <submittedName>
        <fullName evidence="2">HDOD domain-containing protein</fullName>
    </submittedName>
</protein>
<evidence type="ECO:0000313" key="3">
    <source>
        <dbReference type="Proteomes" id="UP001595478"/>
    </source>
</evidence>
<feature type="domain" description="HDOD" evidence="1">
    <location>
        <begin position="13"/>
        <end position="207"/>
    </location>
</feature>
<dbReference type="InterPro" id="IPR013976">
    <property type="entry name" value="HDOD"/>
</dbReference>
<dbReference type="InterPro" id="IPR052340">
    <property type="entry name" value="RNase_Y/CdgJ"/>
</dbReference>
<proteinExistence type="predicted"/>